<keyword evidence="2" id="KW-1185">Reference proteome</keyword>
<dbReference type="PANTHER" id="PTHR47481">
    <property type="match status" value="1"/>
</dbReference>
<dbReference type="Proteomes" id="UP000075243">
    <property type="component" value="Chromosome 8"/>
</dbReference>
<name>A0A151T5Z9_CAJCA</name>
<sequence>CMASIQLSSSILPKVIGCRYSWQLWEKVHHYFHSKTKAQARHLRSELRNIKKGDQSVSHVLTRIKSISDSLLSIGETISPQEKLDALLDGLPTEYESLVTLVNSKPEWFEFDDVESLLLAQESRVNK</sequence>
<dbReference type="Pfam" id="PF14223">
    <property type="entry name" value="Retrotran_gag_2"/>
    <property type="match status" value="1"/>
</dbReference>
<dbReference type="OMA" id="KVIGCRY"/>
<dbReference type="Gramene" id="C.cajan_16530.t">
    <property type="protein sequence ID" value="C.cajan_16530.t.cds1"/>
    <property type="gene ID" value="C.cajan_16530"/>
</dbReference>
<organism evidence="1 2">
    <name type="scientific">Cajanus cajan</name>
    <name type="common">Pigeon pea</name>
    <name type="synonym">Cajanus indicus</name>
    <dbReference type="NCBI Taxonomy" id="3821"/>
    <lineage>
        <taxon>Eukaryota</taxon>
        <taxon>Viridiplantae</taxon>
        <taxon>Streptophyta</taxon>
        <taxon>Embryophyta</taxon>
        <taxon>Tracheophyta</taxon>
        <taxon>Spermatophyta</taxon>
        <taxon>Magnoliopsida</taxon>
        <taxon>eudicotyledons</taxon>
        <taxon>Gunneridae</taxon>
        <taxon>Pentapetalae</taxon>
        <taxon>rosids</taxon>
        <taxon>fabids</taxon>
        <taxon>Fabales</taxon>
        <taxon>Fabaceae</taxon>
        <taxon>Papilionoideae</taxon>
        <taxon>50 kb inversion clade</taxon>
        <taxon>NPAAA clade</taxon>
        <taxon>indigoferoid/millettioid clade</taxon>
        <taxon>Phaseoleae</taxon>
        <taxon>Cajanus</taxon>
    </lineage>
</organism>
<evidence type="ECO:0008006" key="3">
    <source>
        <dbReference type="Google" id="ProtNLM"/>
    </source>
</evidence>
<evidence type="ECO:0000313" key="2">
    <source>
        <dbReference type="Proteomes" id="UP000075243"/>
    </source>
</evidence>
<dbReference type="AlphaFoldDB" id="A0A151T5Z9"/>
<dbReference type="EMBL" id="CM003610">
    <property type="protein sequence ID" value="KYP62478.1"/>
    <property type="molecule type" value="Genomic_DNA"/>
</dbReference>
<protein>
    <recommendedName>
        <fullName evidence="3">Retrovirus-related Pol polyprotein from transposon TNT 1-94</fullName>
    </recommendedName>
</protein>
<feature type="non-terminal residue" evidence="1">
    <location>
        <position position="1"/>
    </location>
</feature>
<evidence type="ECO:0000313" key="1">
    <source>
        <dbReference type="EMBL" id="KYP62478.1"/>
    </source>
</evidence>
<proteinExistence type="predicted"/>
<dbReference type="PANTHER" id="PTHR47481:SF30">
    <property type="entry name" value="CCHC-TYPE DOMAIN-CONTAINING PROTEIN"/>
    <property type="match status" value="1"/>
</dbReference>
<reference evidence="1 2" key="1">
    <citation type="journal article" date="2012" name="Nat. Biotechnol.">
        <title>Draft genome sequence of pigeonpea (Cajanus cajan), an orphan legume crop of resource-poor farmers.</title>
        <authorList>
            <person name="Varshney R.K."/>
            <person name="Chen W."/>
            <person name="Li Y."/>
            <person name="Bharti A.K."/>
            <person name="Saxena R.K."/>
            <person name="Schlueter J.A."/>
            <person name="Donoghue M.T."/>
            <person name="Azam S."/>
            <person name="Fan G."/>
            <person name="Whaley A.M."/>
            <person name="Farmer A.D."/>
            <person name="Sheridan J."/>
            <person name="Iwata A."/>
            <person name="Tuteja R."/>
            <person name="Penmetsa R.V."/>
            <person name="Wu W."/>
            <person name="Upadhyaya H.D."/>
            <person name="Yang S.P."/>
            <person name="Shah T."/>
            <person name="Saxena K.B."/>
            <person name="Michael T."/>
            <person name="McCombie W.R."/>
            <person name="Yang B."/>
            <person name="Zhang G."/>
            <person name="Yang H."/>
            <person name="Wang J."/>
            <person name="Spillane C."/>
            <person name="Cook D.R."/>
            <person name="May G.D."/>
            <person name="Xu X."/>
            <person name="Jackson S.A."/>
        </authorList>
    </citation>
    <scope>NUCLEOTIDE SEQUENCE [LARGE SCALE GENOMIC DNA]</scope>
    <source>
        <strain evidence="2">cv. Asha</strain>
    </source>
</reference>
<accession>A0A151T5Z9</accession>
<gene>
    <name evidence="1" type="ORF">KK1_017014</name>
</gene>